<dbReference type="Gene3D" id="3.30.2310.20">
    <property type="entry name" value="RelE-like"/>
    <property type="match status" value="1"/>
</dbReference>
<organism evidence="1 3">
    <name type="scientific">Dichelobacter nodosus (strain VCS1703A)</name>
    <dbReference type="NCBI Taxonomy" id="246195"/>
    <lineage>
        <taxon>Bacteria</taxon>
        <taxon>Pseudomonadati</taxon>
        <taxon>Pseudomonadota</taxon>
        <taxon>Gammaproteobacteria</taxon>
        <taxon>Cardiobacteriales</taxon>
        <taxon>Cardiobacteriaceae</taxon>
        <taxon>Dichelobacter</taxon>
    </lineage>
</organism>
<dbReference type="Pfam" id="PF05015">
    <property type="entry name" value="HigB-like_toxin"/>
    <property type="match status" value="1"/>
</dbReference>
<reference evidence="1 3" key="1">
    <citation type="journal article" date="2007" name="Nat. Biotechnol.">
        <title>Genome sequence and identification of candidate vaccine antigens from the animal pathogen Dichelobacter nodosus.</title>
        <authorList>
            <person name="Myers G.S."/>
            <person name="Parker D."/>
            <person name="Al-Hasani K."/>
            <person name="Kennan R.M."/>
            <person name="Seemann T."/>
            <person name="Ren Q."/>
            <person name="Badger J.H."/>
            <person name="Selengut J.D."/>
            <person name="Deboy R.T."/>
            <person name="Tettelin H."/>
            <person name="Boyce J.D."/>
            <person name="McCarl V.P."/>
            <person name="Han X."/>
            <person name="Nelson W.C."/>
            <person name="Madupu R."/>
            <person name="Mohamoud Y."/>
            <person name="Holley T."/>
            <person name="Fedorova N."/>
            <person name="Khouri H."/>
            <person name="Bottomley S.P."/>
            <person name="Whittington R.J."/>
            <person name="Adler B."/>
            <person name="Songer J.G."/>
            <person name="Rood J.I."/>
            <person name="Paulsen I.T."/>
        </authorList>
    </citation>
    <scope>NUCLEOTIDE SEQUENCE [LARGE SCALE GENOMIC DNA]</scope>
    <source>
        <strain evidence="1 3">VCS1703A</strain>
    </source>
</reference>
<dbReference type="EMBL" id="CP000513">
    <property type="protein sequence ID" value="ABQ13878.1"/>
    <property type="molecule type" value="Genomic_DNA"/>
</dbReference>
<evidence type="ECO:0000313" key="1">
    <source>
        <dbReference type="EMBL" id="ABQ13878.1"/>
    </source>
</evidence>
<dbReference type="InterPro" id="IPR007711">
    <property type="entry name" value="HigB-1"/>
</dbReference>
<gene>
    <name evidence="1" type="primary">toxA1</name>
    <name evidence="2" type="synonym">toxA2</name>
    <name evidence="1" type="ordered locus">DNO_0274</name>
    <name evidence="2" type="ordered locus">DNO_1039</name>
</gene>
<dbReference type="RefSeq" id="WP_012030620.1">
    <property type="nucleotide sequence ID" value="NC_009446.1"/>
</dbReference>
<dbReference type="SUPFAM" id="SSF143011">
    <property type="entry name" value="RelE-like"/>
    <property type="match status" value="1"/>
</dbReference>
<dbReference type="eggNOG" id="COG3549">
    <property type="taxonomic scope" value="Bacteria"/>
</dbReference>
<dbReference type="AlphaFoldDB" id="A5EWB2"/>
<keyword evidence="3" id="KW-1185">Reference proteome</keyword>
<evidence type="ECO:0000313" key="2">
    <source>
        <dbReference type="EMBL" id="ABQ14324.1"/>
    </source>
</evidence>
<dbReference type="Proteomes" id="UP000000248">
    <property type="component" value="Chromosome"/>
</dbReference>
<dbReference type="PANTHER" id="PTHR40266:SF2">
    <property type="entry name" value="TOXIN HIGB-1"/>
    <property type="match status" value="1"/>
</dbReference>
<dbReference type="KEGG" id="dno:DNO_0274"/>
<dbReference type="KEGG" id="dno:DNO_1039"/>
<proteinExistence type="predicted"/>
<dbReference type="EMBL" id="CP000513">
    <property type="protein sequence ID" value="ABQ14324.1"/>
    <property type="molecule type" value="Genomic_DNA"/>
</dbReference>
<evidence type="ECO:0000313" key="3">
    <source>
        <dbReference type="Proteomes" id="UP000000248"/>
    </source>
</evidence>
<dbReference type="HOGENOM" id="CLU_155111_0_0_6"/>
<sequence>MPRLLVALSLNPVTLRDTIPPFFQGTSMIKSFAHKGLKRFFEDDDTRGIQPHHAEKLRVLLYAMDIAETIQELDIEGAELHRLKGKLKTHWSLKVNGNWRVIFEFKDGNAYIVDYVDYH</sequence>
<name>A5EWB2_DICNV</name>
<dbReference type="PANTHER" id="PTHR40266">
    <property type="entry name" value="TOXIN HIGB-1"/>
    <property type="match status" value="1"/>
</dbReference>
<protein>
    <submittedName>
        <fullName evidence="1">Plasmid maintenance system killer family protein ToxA1</fullName>
    </submittedName>
    <submittedName>
        <fullName evidence="2">Plasmid maintenance system killer family protein ToxA2</fullName>
    </submittedName>
</protein>
<dbReference type="InterPro" id="IPR035093">
    <property type="entry name" value="RelE/ParE_toxin_dom_sf"/>
</dbReference>
<accession>A5EWB2</accession>
<dbReference type="STRING" id="246195.DNO_0274"/>